<proteinExistence type="predicted"/>
<dbReference type="InterPro" id="IPR023187">
    <property type="entry name" value="Tscrpt_reg_MarR-type_CS"/>
</dbReference>
<dbReference type="InterPro" id="IPR036388">
    <property type="entry name" value="WH-like_DNA-bd_sf"/>
</dbReference>
<evidence type="ECO:0000313" key="6">
    <source>
        <dbReference type="Proteomes" id="UP001310692"/>
    </source>
</evidence>
<dbReference type="EMBL" id="JAZDRO010000004">
    <property type="protein sequence ID" value="MEE2566993.1"/>
    <property type="molecule type" value="Genomic_DNA"/>
</dbReference>
<feature type="domain" description="HTH marR-type" evidence="4">
    <location>
        <begin position="14"/>
        <end position="147"/>
    </location>
</feature>
<dbReference type="InterPro" id="IPR000835">
    <property type="entry name" value="HTH_MarR-typ"/>
</dbReference>
<dbReference type="InterPro" id="IPR039422">
    <property type="entry name" value="MarR/SlyA-like"/>
</dbReference>
<dbReference type="PROSITE" id="PS50995">
    <property type="entry name" value="HTH_MARR_2"/>
    <property type="match status" value="1"/>
</dbReference>
<dbReference type="Proteomes" id="UP001310692">
    <property type="component" value="Unassembled WGS sequence"/>
</dbReference>
<name>A0ABU7LZK9_9PROT</name>
<evidence type="ECO:0000256" key="1">
    <source>
        <dbReference type="ARBA" id="ARBA00023015"/>
    </source>
</evidence>
<accession>A0ABU7LZK9</accession>
<dbReference type="PANTHER" id="PTHR33164">
    <property type="entry name" value="TRANSCRIPTIONAL REGULATOR, MARR FAMILY"/>
    <property type="match status" value="1"/>
</dbReference>
<keyword evidence="3" id="KW-0804">Transcription</keyword>
<dbReference type="SMART" id="SM00347">
    <property type="entry name" value="HTH_MARR"/>
    <property type="match status" value="1"/>
</dbReference>
<evidence type="ECO:0000259" key="4">
    <source>
        <dbReference type="PROSITE" id="PS50995"/>
    </source>
</evidence>
<protein>
    <submittedName>
        <fullName evidence="5">MarR family transcriptional regulator</fullName>
    </submittedName>
</protein>
<comment type="caution">
    <text evidence="5">The sequence shown here is derived from an EMBL/GenBank/DDBJ whole genome shotgun (WGS) entry which is preliminary data.</text>
</comment>
<evidence type="ECO:0000256" key="3">
    <source>
        <dbReference type="ARBA" id="ARBA00023163"/>
    </source>
</evidence>
<keyword evidence="2" id="KW-0238">DNA-binding</keyword>
<dbReference type="PANTHER" id="PTHR33164:SF57">
    <property type="entry name" value="MARR-FAMILY TRANSCRIPTIONAL REGULATOR"/>
    <property type="match status" value="1"/>
</dbReference>
<dbReference type="SUPFAM" id="SSF46785">
    <property type="entry name" value="Winged helix' DNA-binding domain"/>
    <property type="match status" value="1"/>
</dbReference>
<dbReference type="Gene3D" id="1.10.10.10">
    <property type="entry name" value="Winged helix-like DNA-binding domain superfamily/Winged helix DNA-binding domain"/>
    <property type="match status" value="1"/>
</dbReference>
<evidence type="ECO:0000256" key="2">
    <source>
        <dbReference type="ARBA" id="ARBA00023125"/>
    </source>
</evidence>
<organism evidence="5 6">
    <name type="scientific">Hyphobacterium marinum</name>
    <dbReference type="NCBI Taxonomy" id="3116574"/>
    <lineage>
        <taxon>Bacteria</taxon>
        <taxon>Pseudomonadati</taxon>
        <taxon>Pseudomonadota</taxon>
        <taxon>Alphaproteobacteria</taxon>
        <taxon>Maricaulales</taxon>
        <taxon>Maricaulaceae</taxon>
        <taxon>Hyphobacterium</taxon>
    </lineage>
</organism>
<evidence type="ECO:0000313" key="5">
    <source>
        <dbReference type="EMBL" id="MEE2566993.1"/>
    </source>
</evidence>
<dbReference type="RefSeq" id="WP_330196550.1">
    <property type="nucleotide sequence ID" value="NZ_JAZDRO010000004.1"/>
</dbReference>
<gene>
    <name evidence="5" type="ORF">V0U35_09900</name>
</gene>
<keyword evidence="1" id="KW-0805">Transcription regulation</keyword>
<dbReference type="InterPro" id="IPR036390">
    <property type="entry name" value="WH_DNA-bd_sf"/>
</dbReference>
<sequence length="155" mass="16897">MPDATETKARLSLPDYLPYRLSVASNQVSGLIARAYQDRFGLTIWEWRVVAVLGEAEPQTAQGLVEATAMDKVTVSRAVRSLAGKGHVARSRHHSDGRSAMIRLTPPGRAMYDDIAPAALKLERDLLDGFGKSEIARFMGMLAELESRAGTLAET</sequence>
<dbReference type="Pfam" id="PF12802">
    <property type="entry name" value="MarR_2"/>
    <property type="match status" value="1"/>
</dbReference>
<reference evidence="5 6" key="1">
    <citation type="submission" date="2024-01" db="EMBL/GenBank/DDBJ databases">
        <title>Hyphobacterium bacterium isolated from marine sediment.</title>
        <authorList>
            <person name="Zhao S."/>
        </authorList>
    </citation>
    <scope>NUCLEOTIDE SEQUENCE [LARGE SCALE GENOMIC DNA]</scope>
    <source>
        <strain evidence="5 6">Y60-23</strain>
    </source>
</reference>
<dbReference type="PROSITE" id="PS01117">
    <property type="entry name" value="HTH_MARR_1"/>
    <property type="match status" value="1"/>
</dbReference>
<keyword evidence="6" id="KW-1185">Reference proteome</keyword>
<dbReference type="PRINTS" id="PR00598">
    <property type="entry name" value="HTHMARR"/>
</dbReference>